<dbReference type="KEGG" id="pavi:110759464"/>
<protein>
    <submittedName>
        <fullName evidence="6">IQ domain-containing protein IQM1-like</fullName>
    </submittedName>
</protein>
<evidence type="ECO:0000256" key="2">
    <source>
        <dbReference type="ARBA" id="ARBA00004496"/>
    </source>
</evidence>
<evidence type="ECO:0000256" key="3">
    <source>
        <dbReference type="ARBA" id="ARBA00022490"/>
    </source>
</evidence>
<evidence type="ECO:0000256" key="1">
    <source>
        <dbReference type="ARBA" id="ARBA00004123"/>
    </source>
</evidence>
<dbReference type="GeneID" id="110759464"/>
<dbReference type="PANTHER" id="PTHR31250">
    <property type="entry name" value="IQ DOMAIN-CONTAINING PROTEIN IQM3"/>
    <property type="match status" value="1"/>
</dbReference>
<reference evidence="6" key="1">
    <citation type="submission" date="2025-08" db="UniProtKB">
        <authorList>
            <consortium name="RefSeq"/>
        </authorList>
    </citation>
    <scope>IDENTIFICATION</scope>
</reference>
<sequence length="614" mass="69916">MVILTSTNFKSKRKATSRTVSLKKTDLSKANKSHGLTKVISEESISSKKRKAGELNLWTRDSLKTTQGKPDSFIEKFNPTIPLTKPEDWFSPRSPRELDAAAIKLQKVYKSYQTRRNIADCSVVAEDLWWQALDFAALRRSSVSFFGSGKSETAVSRWARARTRAAKVGKGLSTDEKAPKLALRYWLEAIDPPHRYGQNLHLYYDVWFSSGSFQPFFYWLDVGDGKEVNLDKCPRTDLQGQCIKYLGPKEREAYEVIVESGKLVYRQSRKLVNTAEGCKWIFVLSTSRKMYVGEKKKGLFQHSTFLAGGATIAAGRIVAFNGVLEAVWSYSGHYRPTEENFMEFISFLEEHQVDLTDVKKYPIDDDVPPSYAPKKEMKSDITSANVDVVCIDPPHRYGQNLHLYYDVWFSSGSFQPFFYWLDVGDGKEVNLDKCPRTDLQGQCIKYLGPKEREAYEVIVESGKLVYRQSRKLVNTAEGCKWIFVLSTSRKMYVGEKKKGLFQHSTFLAGGATIAAGRIVAFNGVLEAVWSYSGHYRPTEENFMEFISFLEEHQVDLTDVKKYPIDDDVPPSYAPKKEMKSDITSANVDVVCYPYQRLRARLRVLIEGLKALSDN</sequence>
<dbReference type="AlphaFoldDB" id="A0A6P5SM84"/>
<keyword evidence="3" id="KW-0963">Cytoplasm</keyword>
<proteinExistence type="predicted"/>
<evidence type="ECO:0000256" key="4">
    <source>
        <dbReference type="ARBA" id="ARBA00023242"/>
    </source>
</evidence>
<evidence type="ECO:0000313" key="6">
    <source>
        <dbReference type="RefSeq" id="XP_021817209.1"/>
    </source>
</evidence>
<dbReference type="GO" id="GO:0005737">
    <property type="term" value="C:cytoplasm"/>
    <property type="evidence" value="ECO:0007669"/>
    <property type="project" value="UniProtKB-SubCell"/>
</dbReference>
<organism evidence="5 6">
    <name type="scientific">Prunus avium</name>
    <name type="common">Cherry</name>
    <name type="synonym">Cerasus avium</name>
    <dbReference type="NCBI Taxonomy" id="42229"/>
    <lineage>
        <taxon>Eukaryota</taxon>
        <taxon>Viridiplantae</taxon>
        <taxon>Streptophyta</taxon>
        <taxon>Embryophyta</taxon>
        <taxon>Tracheophyta</taxon>
        <taxon>Spermatophyta</taxon>
        <taxon>Magnoliopsida</taxon>
        <taxon>eudicotyledons</taxon>
        <taxon>Gunneridae</taxon>
        <taxon>Pentapetalae</taxon>
        <taxon>rosids</taxon>
        <taxon>fabids</taxon>
        <taxon>Rosales</taxon>
        <taxon>Rosaceae</taxon>
        <taxon>Amygdaloideae</taxon>
        <taxon>Amygdaleae</taxon>
        <taxon>Prunus</taxon>
    </lineage>
</organism>
<dbReference type="Proteomes" id="UP000515124">
    <property type="component" value="Unplaced"/>
</dbReference>
<name>A0A6P5SM84_PRUAV</name>
<dbReference type="InterPro" id="IPR044159">
    <property type="entry name" value="IQM"/>
</dbReference>
<accession>A0A6P5SM84</accession>
<keyword evidence="5" id="KW-1185">Reference proteome</keyword>
<dbReference type="RefSeq" id="XP_021817209.1">
    <property type="nucleotide sequence ID" value="XM_021961517.1"/>
</dbReference>
<dbReference type="GO" id="GO:0005634">
    <property type="term" value="C:nucleus"/>
    <property type="evidence" value="ECO:0007669"/>
    <property type="project" value="UniProtKB-SubCell"/>
</dbReference>
<gene>
    <name evidence="6" type="primary">LOC110759464</name>
</gene>
<keyword evidence="4" id="KW-0539">Nucleus</keyword>
<evidence type="ECO:0000313" key="5">
    <source>
        <dbReference type="Proteomes" id="UP000515124"/>
    </source>
</evidence>
<dbReference type="PANTHER" id="PTHR31250:SF27">
    <property type="entry name" value="IQ DOMAIN-CONTAINING PROTEIN IQM5"/>
    <property type="match status" value="1"/>
</dbReference>
<comment type="subcellular location">
    <subcellularLocation>
        <location evidence="2">Cytoplasm</location>
    </subcellularLocation>
    <subcellularLocation>
        <location evidence="1">Nucleus</location>
    </subcellularLocation>
</comment>